<feature type="compositionally biased region" description="Basic and acidic residues" evidence="2">
    <location>
        <begin position="620"/>
        <end position="630"/>
    </location>
</feature>
<reference evidence="4" key="1">
    <citation type="submission" date="2025-08" db="UniProtKB">
        <authorList>
            <consortium name="RefSeq"/>
        </authorList>
    </citation>
    <scope>IDENTIFICATION</scope>
</reference>
<keyword evidence="1" id="KW-0175">Coiled coil</keyword>
<dbReference type="RefSeq" id="XP_026687673.1">
    <property type="nucleotide sequence ID" value="XM_026831872.1"/>
</dbReference>
<accession>A0A3Q0JKH8</accession>
<dbReference type="AlphaFoldDB" id="A0A3Q0JKH8"/>
<dbReference type="GeneID" id="113472218"/>
<evidence type="ECO:0000313" key="3">
    <source>
        <dbReference type="Proteomes" id="UP000079169"/>
    </source>
</evidence>
<evidence type="ECO:0000256" key="2">
    <source>
        <dbReference type="SAM" id="MobiDB-lite"/>
    </source>
</evidence>
<evidence type="ECO:0000256" key="1">
    <source>
        <dbReference type="SAM" id="Coils"/>
    </source>
</evidence>
<dbReference type="PaxDb" id="121845-A0A3Q0JKH8"/>
<feature type="compositionally biased region" description="Polar residues" evidence="2">
    <location>
        <begin position="368"/>
        <end position="377"/>
    </location>
</feature>
<feature type="compositionally biased region" description="Basic and acidic residues" evidence="2">
    <location>
        <begin position="650"/>
        <end position="659"/>
    </location>
</feature>
<feature type="coiled-coil region" evidence="1">
    <location>
        <begin position="172"/>
        <end position="208"/>
    </location>
</feature>
<dbReference type="Proteomes" id="UP000079169">
    <property type="component" value="Unplaced"/>
</dbReference>
<protein>
    <submittedName>
        <fullName evidence="4">Uncharacterized protein LOC113472218</fullName>
    </submittedName>
</protein>
<feature type="region of interest" description="Disordered" evidence="2">
    <location>
        <begin position="620"/>
        <end position="689"/>
    </location>
</feature>
<proteinExistence type="predicted"/>
<dbReference type="KEGG" id="dci:113472218"/>
<feature type="compositionally biased region" description="Low complexity" evidence="2">
    <location>
        <begin position="318"/>
        <end position="337"/>
    </location>
</feature>
<evidence type="ECO:0000313" key="4">
    <source>
        <dbReference type="RefSeq" id="XP_026687673.1"/>
    </source>
</evidence>
<sequence length="920" mass="103096">MDIEAFIQICQNRKHLEKIKVENSRTLLLARNQSLPVRKETKNLPLGMKETKIVIDGKVQKVAHDFDKMAKDRWKDLARNGKIVRHWRTTSNQWIKTRQSGNWTVACSRRDYTEIKAMKRIAPKVSGIETSERWKWFHENCIQEEEEIVAGGKTSFWTRAERLARKNEGNKRRAARQAAKKARLERAAKRAERTLAMAEEKQARAKRTAAFARVLREKKARHERTVARKQLRKERNVATIATEREYVRRPAAREGKIVFIVGGSDSEKVERAREVALECHKERLVACGYVGELTTTNGKKIAVSKPVQPTKKLVTATPTASVPATTRPPVRVTKPTVNAPPKTSVPAQKAACPTGSVPAMAKAPSPPIAQTASTSQGLGDVDDSPVESVDDRIRKFLLYFGDDPEDPAFDHLLRPELASEAVVKIPHMMGIECDMIDEGARAEDEYLASEEGQLSIIDTIRQFGPLEEHSSLRKFVSKDIADGKIDKPRSGGTEKMTTRKDMVVTSESATGRNTDLKMPSEIERFEFDEDVVLDSRDWEWMSKLYQLSEKEYINWHALYSKLDVDAKYHLGIKACILDEDGFLTFKEWASRINHVDYSCFHLNRIPGLVLEKEPIKDLMSPLHEDSEGDARSVCSAGTEESSNTLPPVPKIDDSSESIKDYVSTGSVRGGRSEVGSRNSKNSDGHAGDPAVVSMLKMNAQKWRGALPVAKIEGSKLPSVQWKHGKGGIDIDVDAGWLASRTTLHLHTIASGCRGYAFTYHSVTYSQGHVTHKRDLVFPVVKGMDWNTPEYVENKCWRLKCSASESHEDGDVVIYKHRPEQVVENFPRPKAGEIYCVLAPHLNGWVTLACYSESGRGGRPQFQLVDISKDNVPVISKYTQLAGVSGSPILEVGFIPFHRPNKSEAFLFINVVFALSRTPLS</sequence>
<keyword evidence="3" id="KW-1185">Reference proteome</keyword>
<gene>
    <name evidence="4" type="primary">LOC113472218</name>
</gene>
<name>A0A3Q0JKH8_DIACI</name>
<organism evidence="3 4">
    <name type="scientific">Diaphorina citri</name>
    <name type="common">Asian citrus psyllid</name>
    <dbReference type="NCBI Taxonomy" id="121845"/>
    <lineage>
        <taxon>Eukaryota</taxon>
        <taxon>Metazoa</taxon>
        <taxon>Ecdysozoa</taxon>
        <taxon>Arthropoda</taxon>
        <taxon>Hexapoda</taxon>
        <taxon>Insecta</taxon>
        <taxon>Pterygota</taxon>
        <taxon>Neoptera</taxon>
        <taxon>Paraneoptera</taxon>
        <taxon>Hemiptera</taxon>
        <taxon>Sternorrhyncha</taxon>
        <taxon>Psylloidea</taxon>
        <taxon>Psyllidae</taxon>
        <taxon>Diaphorininae</taxon>
        <taxon>Diaphorina</taxon>
    </lineage>
</organism>
<feature type="region of interest" description="Disordered" evidence="2">
    <location>
        <begin position="318"/>
        <end position="385"/>
    </location>
</feature>